<dbReference type="AlphaFoldDB" id="A0AA37SX31"/>
<reference evidence="1" key="2">
    <citation type="submission" date="2023-01" db="EMBL/GenBank/DDBJ databases">
        <title>Draft genome sequence of Portibacter lacus strain NBRC 108769.</title>
        <authorList>
            <person name="Sun Q."/>
            <person name="Mori K."/>
        </authorList>
    </citation>
    <scope>NUCLEOTIDE SEQUENCE</scope>
    <source>
        <strain evidence="1">NBRC 108769</strain>
    </source>
</reference>
<evidence type="ECO:0000313" key="2">
    <source>
        <dbReference type="Proteomes" id="UP001156666"/>
    </source>
</evidence>
<comment type="caution">
    <text evidence="1">The sequence shown here is derived from an EMBL/GenBank/DDBJ whole genome shotgun (WGS) entry which is preliminary data.</text>
</comment>
<protein>
    <submittedName>
        <fullName evidence="1">Uncharacterized protein</fullName>
    </submittedName>
</protein>
<dbReference type="Proteomes" id="UP001156666">
    <property type="component" value="Unassembled WGS sequence"/>
</dbReference>
<reference evidence="1" key="1">
    <citation type="journal article" date="2014" name="Int. J. Syst. Evol. Microbiol.">
        <title>Complete genome sequence of Corynebacterium casei LMG S-19264T (=DSM 44701T), isolated from a smear-ripened cheese.</title>
        <authorList>
            <consortium name="US DOE Joint Genome Institute (JGI-PGF)"/>
            <person name="Walter F."/>
            <person name="Albersmeier A."/>
            <person name="Kalinowski J."/>
            <person name="Ruckert C."/>
        </authorList>
    </citation>
    <scope>NUCLEOTIDE SEQUENCE</scope>
    <source>
        <strain evidence="1">NBRC 108769</strain>
    </source>
</reference>
<sequence length="191" mass="21802">MATNQGNYESTNRIHSLLWQDDHLESTFITVSDSSKLSHWMGKWEGTLMIYSATKPIKEVPMKIWNFETDTIGTYGWYLIYGEDEEKGTRPYFLKTISTETGHYQVDEKNGIILDSYLIGDKMISTFDVQGSLISSIYTLETDGRMTFEILFGKSDDPNITGGKDDIPSVESYKMGGYQKAVLQRVDEEDK</sequence>
<evidence type="ECO:0000313" key="1">
    <source>
        <dbReference type="EMBL" id="GLR19250.1"/>
    </source>
</evidence>
<keyword evidence="2" id="KW-1185">Reference proteome</keyword>
<name>A0AA37SX31_9BACT</name>
<accession>A0AA37SX31</accession>
<gene>
    <name evidence="1" type="ORF">GCM10007940_38660</name>
</gene>
<dbReference type="EMBL" id="BSOH01000027">
    <property type="protein sequence ID" value="GLR19250.1"/>
    <property type="molecule type" value="Genomic_DNA"/>
</dbReference>
<proteinExistence type="predicted"/>
<organism evidence="1 2">
    <name type="scientific">Portibacter lacus</name>
    <dbReference type="NCBI Taxonomy" id="1099794"/>
    <lineage>
        <taxon>Bacteria</taxon>
        <taxon>Pseudomonadati</taxon>
        <taxon>Bacteroidota</taxon>
        <taxon>Saprospiria</taxon>
        <taxon>Saprospirales</taxon>
        <taxon>Haliscomenobacteraceae</taxon>
        <taxon>Portibacter</taxon>
    </lineage>
</organism>